<comment type="caution">
    <text evidence="1">The sequence shown here is derived from an EMBL/GenBank/DDBJ whole genome shotgun (WGS) entry which is preliminary data.</text>
</comment>
<feature type="non-terminal residue" evidence="1">
    <location>
        <position position="1"/>
    </location>
</feature>
<dbReference type="EMBL" id="JABSTQ010011430">
    <property type="protein sequence ID" value="KAG0411463.1"/>
    <property type="molecule type" value="Genomic_DNA"/>
</dbReference>
<name>A0AC60NWE5_IXOPE</name>
<gene>
    <name evidence="1" type="ORF">HPB47_011418</name>
</gene>
<sequence length="357" mass="40954">RSLVKSLKRRKVIDIAPLVARCTLDVICETAMGTKINALRCSDSKYVLAVKRLGELFLSRAAKPWLWPDIIYTLTVEAAEFKACLDILHSFTRKVIKERKATLLNQDEMMTEHQENGTVGAGHNLSGQSRTAFLDLLLSQHFKDPSFTEEDIREEVDTFTFEGHDTTAVGISWALYMIGLHHHVQERIQAELENIFGTDTERNATMNDIRSMKYLECVLKESQRLFPSVPLIARLLQQDWKYGKYIMPKGTVCLVSIYSLHRDPDAFPNPEEFIPERFLPENCTGRHPFAYVPFSAGPRNCIGQRFAMMEMKTLVSRILRNFTLHSVDQRDKVQLAAELVLRPRDGLRIKLKSRKNT</sequence>
<evidence type="ECO:0000313" key="2">
    <source>
        <dbReference type="Proteomes" id="UP000805193"/>
    </source>
</evidence>
<protein>
    <submittedName>
        <fullName evidence="1">Uncharacterized protein</fullName>
    </submittedName>
</protein>
<organism evidence="1 2">
    <name type="scientific">Ixodes persulcatus</name>
    <name type="common">Taiga tick</name>
    <dbReference type="NCBI Taxonomy" id="34615"/>
    <lineage>
        <taxon>Eukaryota</taxon>
        <taxon>Metazoa</taxon>
        <taxon>Ecdysozoa</taxon>
        <taxon>Arthropoda</taxon>
        <taxon>Chelicerata</taxon>
        <taxon>Arachnida</taxon>
        <taxon>Acari</taxon>
        <taxon>Parasitiformes</taxon>
        <taxon>Ixodida</taxon>
        <taxon>Ixodoidea</taxon>
        <taxon>Ixodidae</taxon>
        <taxon>Ixodinae</taxon>
        <taxon>Ixodes</taxon>
    </lineage>
</organism>
<evidence type="ECO:0000313" key="1">
    <source>
        <dbReference type="EMBL" id="KAG0411463.1"/>
    </source>
</evidence>
<dbReference type="Proteomes" id="UP000805193">
    <property type="component" value="Unassembled WGS sequence"/>
</dbReference>
<reference evidence="1 2" key="1">
    <citation type="journal article" date="2020" name="Cell">
        <title>Large-Scale Comparative Analyses of Tick Genomes Elucidate Their Genetic Diversity and Vector Capacities.</title>
        <authorList>
            <consortium name="Tick Genome and Microbiome Consortium (TIGMIC)"/>
            <person name="Jia N."/>
            <person name="Wang J."/>
            <person name="Shi W."/>
            <person name="Du L."/>
            <person name="Sun Y."/>
            <person name="Zhan W."/>
            <person name="Jiang J.F."/>
            <person name="Wang Q."/>
            <person name="Zhang B."/>
            <person name="Ji P."/>
            <person name="Bell-Sakyi L."/>
            <person name="Cui X.M."/>
            <person name="Yuan T.T."/>
            <person name="Jiang B.G."/>
            <person name="Yang W.F."/>
            <person name="Lam T.T."/>
            <person name="Chang Q.C."/>
            <person name="Ding S.J."/>
            <person name="Wang X.J."/>
            <person name="Zhu J.G."/>
            <person name="Ruan X.D."/>
            <person name="Zhao L."/>
            <person name="Wei J.T."/>
            <person name="Ye R.Z."/>
            <person name="Que T.C."/>
            <person name="Du C.H."/>
            <person name="Zhou Y.H."/>
            <person name="Cheng J.X."/>
            <person name="Dai P.F."/>
            <person name="Guo W.B."/>
            <person name="Han X.H."/>
            <person name="Huang E.J."/>
            <person name="Li L.F."/>
            <person name="Wei W."/>
            <person name="Gao Y.C."/>
            <person name="Liu J.Z."/>
            <person name="Shao H.Z."/>
            <person name="Wang X."/>
            <person name="Wang C.C."/>
            <person name="Yang T.C."/>
            <person name="Huo Q.B."/>
            <person name="Li W."/>
            <person name="Chen H.Y."/>
            <person name="Chen S.E."/>
            <person name="Zhou L.G."/>
            <person name="Ni X.B."/>
            <person name="Tian J.H."/>
            <person name="Sheng Y."/>
            <person name="Liu T."/>
            <person name="Pan Y.S."/>
            <person name="Xia L.Y."/>
            <person name="Li J."/>
            <person name="Zhao F."/>
            <person name="Cao W.C."/>
        </authorList>
    </citation>
    <scope>NUCLEOTIDE SEQUENCE [LARGE SCALE GENOMIC DNA]</scope>
    <source>
        <strain evidence="1">Iper-2018</strain>
    </source>
</reference>
<proteinExistence type="predicted"/>
<accession>A0AC60NWE5</accession>
<keyword evidence="2" id="KW-1185">Reference proteome</keyword>